<reference evidence="1 2" key="1">
    <citation type="submission" date="2020-10" db="EMBL/GenBank/DDBJ databases">
        <authorList>
            <person name="Peeters C."/>
        </authorList>
    </citation>
    <scope>NUCLEOTIDE SEQUENCE [LARGE SCALE GENOMIC DNA]</scope>
    <source>
        <strain evidence="1 2">LMG 28140</strain>
    </source>
</reference>
<gene>
    <name evidence="1" type="ORF">LMG28140_00284</name>
</gene>
<proteinExistence type="predicted"/>
<keyword evidence="2" id="KW-1185">Reference proteome</keyword>
<sequence length="59" mass="6135">MSAVRGGAHQSVQAALGGNNRSECCPLAADGFASWRSEAEAVATIRHASSRLGLLLLLR</sequence>
<evidence type="ECO:0000313" key="1">
    <source>
        <dbReference type="EMBL" id="CAD6509755.1"/>
    </source>
</evidence>
<dbReference type="EMBL" id="CAJHCP010000001">
    <property type="protein sequence ID" value="CAD6509755.1"/>
    <property type="molecule type" value="Genomic_DNA"/>
</dbReference>
<name>A0ABN7HG69_9BURK</name>
<evidence type="ECO:0000313" key="2">
    <source>
        <dbReference type="Proteomes" id="UP000598032"/>
    </source>
</evidence>
<accession>A0ABN7HG69</accession>
<comment type="caution">
    <text evidence="1">The sequence shown here is derived from an EMBL/GenBank/DDBJ whole genome shotgun (WGS) entry which is preliminary data.</text>
</comment>
<dbReference type="Proteomes" id="UP000598032">
    <property type="component" value="Unassembled WGS sequence"/>
</dbReference>
<protein>
    <submittedName>
        <fullName evidence="1">Uncharacterized protein</fullName>
    </submittedName>
</protein>
<organism evidence="1 2">
    <name type="scientific">Paraburkholderia metrosideri</name>
    <dbReference type="NCBI Taxonomy" id="580937"/>
    <lineage>
        <taxon>Bacteria</taxon>
        <taxon>Pseudomonadati</taxon>
        <taxon>Pseudomonadota</taxon>
        <taxon>Betaproteobacteria</taxon>
        <taxon>Burkholderiales</taxon>
        <taxon>Burkholderiaceae</taxon>
        <taxon>Paraburkholderia</taxon>
    </lineage>
</organism>